<keyword evidence="7" id="KW-1185">Reference proteome</keyword>
<dbReference type="PANTHER" id="PTHR22812">
    <property type="entry name" value="CHROMOBOX PROTEIN"/>
    <property type="match status" value="1"/>
</dbReference>
<organism evidence="7 8">
    <name type="scientific">Drosophila suzukii</name>
    <name type="common">Spotted-wing drosophila fruit fly</name>
    <dbReference type="NCBI Taxonomy" id="28584"/>
    <lineage>
        <taxon>Eukaryota</taxon>
        <taxon>Metazoa</taxon>
        <taxon>Ecdysozoa</taxon>
        <taxon>Arthropoda</taxon>
        <taxon>Hexapoda</taxon>
        <taxon>Insecta</taxon>
        <taxon>Pterygota</taxon>
        <taxon>Neoptera</taxon>
        <taxon>Endopterygota</taxon>
        <taxon>Diptera</taxon>
        <taxon>Brachycera</taxon>
        <taxon>Muscomorpha</taxon>
        <taxon>Ephydroidea</taxon>
        <taxon>Drosophilidae</taxon>
        <taxon>Drosophila</taxon>
        <taxon>Sophophora</taxon>
    </lineage>
</organism>
<dbReference type="SUPFAM" id="SSF54160">
    <property type="entry name" value="Chromo domain-like"/>
    <property type="match status" value="2"/>
</dbReference>
<dbReference type="GO" id="GO:0005634">
    <property type="term" value="C:nucleus"/>
    <property type="evidence" value="ECO:0007669"/>
    <property type="project" value="UniProtKB-SubCell"/>
</dbReference>
<name>A0AB40DAK9_DROSZ</name>
<dbReference type="CDD" id="cd00034">
    <property type="entry name" value="CSD"/>
    <property type="match status" value="1"/>
</dbReference>
<dbReference type="PROSITE" id="PS50013">
    <property type="entry name" value="CHROMO_2"/>
    <property type="match status" value="1"/>
</dbReference>
<dbReference type="Pfam" id="PF00385">
    <property type="entry name" value="Chromo"/>
    <property type="match status" value="1"/>
</dbReference>
<dbReference type="InterPro" id="IPR023780">
    <property type="entry name" value="Chromo_domain"/>
</dbReference>
<evidence type="ECO:0000256" key="5">
    <source>
        <dbReference type="SAM" id="MobiDB-lite"/>
    </source>
</evidence>
<dbReference type="InterPro" id="IPR051219">
    <property type="entry name" value="Heterochromatin_chromo-domain"/>
</dbReference>
<dbReference type="GeneID" id="136116639"/>
<feature type="compositionally biased region" description="Polar residues" evidence="5">
    <location>
        <begin position="363"/>
        <end position="376"/>
    </location>
</feature>
<feature type="region of interest" description="Disordered" evidence="5">
    <location>
        <begin position="228"/>
        <end position="322"/>
    </location>
</feature>
<feature type="compositionally biased region" description="Acidic residues" evidence="5">
    <location>
        <begin position="259"/>
        <end position="270"/>
    </location>
</feature>
<feature type="domain" description="Chromo" evidence="6">
    <location>
        <begin position="27"/>
        <end position="86"/>
    </location>
</feature>
<evidence type="ECO:0000256" key="2">
    <source>
        <dbReference type="ARBA" id="ARBA00004286"/>
    </source>
</evidence>
<dbReference type="RefSeq" id="XP_065719811.2">
    <property type="nucleotide sequence ID" value="XM_065863739.2"/>
</dbReference>
<keyword evidence="4" id="KW-0539">Nucleus</keyword>
<dbReference type="InterPro" id="IPR016197">
    <property type="entry name" value="Chromo-like_dom_sf"/>
</dbReference>
<evidence type="ECO:0000256" key="4">
    <source>
        <dbReference type="ARBA" id="ARBA00023242"/>
    </source>
</evidence>
<keyword evidence="3" id="KW-0158">Chromosome</keyword>
<accession>A0AB40DAK9</accession>
<feature type="compositionally biased region" description="Polar residues" evidence="5">
    <location>
        <begin position="387"/>
        <end position="396"/>
    </location>
</feature>
<sequence length="559" mass="61891">MSLSKISRGVQRTRSNPHQVNDPTQEFVVEKIVGKRFHHGRPQVLVKWVGFPDEEISWEPMENVGNAMRLLCDFETELNRLKENAMATLKKDLPPSPSTSAVSLVDQSPKKSSKSKKKSKEKQENTSSTVSAEESNKKPKGKGKVGRSPVPKQNNKNSAKAFKELASSSRSGNGHMETFNKKPLETPSTKKTASIPGHHGQFRVLNLSDSSDEETLGATSLDFQRACTPKQSIPMSPKPLALFLEDAPQIGPSVSQNNEAEEDSQDEDSDSSSSNSSSASSGSSSSSGSSRSRSRSSSSSSTSSEETKPVPETASLDTIKEAARKWDAEKRVAKLNDLMPKSVSTNIGTNNPAQPETKKTRRQSSVQRFQSPINDSIDSEPQHIHGNLSQQQSNWNFPKPLSKPPEKKTKSSQSSVKRKSLTVANKELAMLLADQRERALSQPPKVDIKEEPMSPPAERYEGLVRNNANTTPRPRRSQVQLAGKGRGWRMPERKTPFGLSRGLELDKVHNSFQVLGFLFLFVTWKGCSVMDAVLMEDLRKAYPLKVIEYFQSLERRAHK</sequence>
<feature type="compositionally biased region" description="Low complexity" evidence="5">
    <location>
        <begin position="271"/>
        <end position="304"/>
    </location>
</feature>
<protein>
    <submittedName>
        <fullName evidence="8">Chromo domain-containing protein rhino</fullName>
    </submittedName>
</protein>
<feature type="region of interest" description="Disordered" evidence="5">
    <location>
        <begin position="1"/>
        <end position="23"/>
    </location>
</feature>
<dbReference type="AlphaFoldDB" id="A0AB40DAK9"/>
<dbReference type="InterPro" id="IPR000953">
    <property type="entry name" value="Chromo/chromo_shadow_dom"/>
</dbReference>
<reference evidence="8" key="1">
    <citation type="submission" date="2025-08" db="UniProtKB">
        <authorList>
            <consortium name="RefSeq"/>
        </authorList>
    </citation>
    <scope>IDENTIFICATION</scope>
</reference>
<evidence type="ECO:0000313" key="8">
    <source>
        <dbReference type="RefSeq" id="XP_065719811.2"/>
    </source>
</evidence>
<evidence type="ECO:0000256" key="3">
    <source>
        <dbReference type="ARBA" id="ARBA00022454"/>
    </source>
</evidence>
<feature type="region of interest" description="Disordered" evidence="5">
    <location>
        <begin position="89"/>
        <end position="216"/>
    </location>
</feature>
<dbReference type="Proteomes" id="UP001652628">
    <property type="component" value="Chromosome 2R"/>
</dbReference>
<evidence type="ECO:0000259" key="6">
    <source>
        <dbReference type="PROSITE" id="PS50013"/>
    </source>
</evidence>
<evidence type="ECO:0000256" key="1">
    <source>
        <dbReference type="ARBA" id="ARBA00004123"/>
    </source>
</evidence>
<feature type="region of interest" description="Disordered" evidence="5">
    <location>
        <begin position="467"/>
        <end position="493"/>
    </location>
</feature>
<proteinExistence type="predicted"/>
<comment type="subcellular location">
    <subcellularLocation>
        <location evidence="2">Chromosome</location>
    </subcellularLocation>
    <subcellularLocation>
        <location evidence="1">Nucleus</location>
    </subcellularLocation>
</comment>
<feature type="compositionally biased region" description="Polar residues" evidence="5">
    <location>
        <begin position="342"/>
        <end position="354"/>
    </location>
</feature>
<evidence type="ECO:0000313" key="7">
    <source>
        <dbReference type="Proteomes" id="UP001652628"/>
    </source>
</evidence>
<feature type="compositionally biased region" description="Basic residues" evidence="5">
    <location>
        <begin position="111"/>
        <end position="120"/>
    </location>
</feature>
<gene>
    <name evidence="8" type="primary">rhi</name>
</gene>
<dbReference type="GO" id="GO:0005694">
    <property type="term" value="C:chromosome"/>
    <property type="evidence" value="ECO:0007669"/>
    <property type="project" value="UniProtKB-SubCell"/>
</dbReference>
<dbReference type="SMART" id="SM00298">
    <property type="entry name" value="CHROMO"/>
    <property type="match status" value="1"/>
</dbReference>
<feature type="region of interest" description="Disordered" evidence="5">
    <location>
        <begin position="334"/>
        <end position="421"/>
    </location>
</feature>
<dbReference type="Gene3D" id="2.40.50.40">
    <property type="match status" value="2"/>
</dbReference>